<evidence type="ECO:0000313" key="1">
    <source>
        <dbReference type="EMBL" id="UYV98440.1"/>
    </source>
</evidence>
<sequence>MDCDGEGSAVEAAAVVVDGEAVAGVVEAAAVEGDDDAVTGAGTVGS</sequence>
<proteinExistence type="predicted"/>
<dbReference type="EMBL" id="CP101185">
    <property type="protein sequence ID" value="UYV98440.1"/>
    <property type="molecule type" value="Genomic_DNA"/>
</dbReference>
<accession>A0AAX3EKD9</accession>
<name>A0AAX3EKD9_PAEUR</name>
<dbReference type="RefSeq" id="WP_259362847.1">
    <property type="nucleotide sequence ID" value="NZ_CP043010.1"/>
</dbReference>
<protein>
    <submittedName>
        <fullName evidence="1">Uncharacterized protein</fullName>
    </submittedName>
</protein>
<reference evidence="1" key="1">
    <citation type="submission" date="2022-07" db="EMBL/GenBank/DDBJ databases">
        <authorList>
            <person name="Wu T."/>
        </authorList>
    </citation>
    <scope>NUCLEOTIDE SEQUENCE</scope>
    <source>
        <strain evidence="1">SD-1</strain>
    </source>
</reference>
<dbReference type="Proteomes" id="UP001163293">
    <property type="component" value="Chromosome"/>
</dbReference>
<evidence type="ECO:0000313" key="2">
    <source>
        <dbReference type="Proteomes" id="UP001163293"/>
    </source>
</evidence>
<organism evidence="1 2">
    <name type="scientific">Paenarthrobacter ureafaciens</name>
    <dbReference type="NCBI Taxonomy" id="37931"/>
    <lineage>
        <taxon>Bacteria</taxon>
        <taxon>Bacillati</taxon>
        <taxon>Actinomycetota</taxon>
        <taxon>Actinomycetes</taxon>
        <taxon>Micrococcales</taxon>
        <taxon>Micrococcaceae</taxon>
        <taxon>Paenarthrobacter</taxon>
    </lineage>
</organism>
<dbReference type="AlphaFoldDB" id="A0AAX3EKD9"/>
<keyword evidence="2" id="KW-1185">Reference proteome</keyword>
<gene>
    <name evidence="1" type="ORF">NL394_04215</name>
</gene>